<evidence type="ECO:0000313" key="3">
    <source>
        <dbReference type="EMBL" id="NVN47494.1"/>
    </source>
</evidence>
<evidence type="ECO:0000313" key="4">
    <source>
        <dbReference type="Proteomes" id="UP001516351"/>
    </source>
</evidence>
<reference evidence="3 4" key="1">
    <citation type="submission" date="2020-06" db="EMBL/GenBank/DDBJ databases">
        <title>Synonyms of Asaia species.</title>
        <authorList>
            <person name="Sombolestani A."/>
        </authorList>
    </citation>
    <scope>NUCLEOTIDE SEQUENCE [LARGE SCALE GENOMIC DNA]</scope>
    <source>
        <strain evidence="3 4">LMG 27047</strain>
    </source>
</reference>
<dbReference type="InterPro" id="IPR010982">
    <property type="entry name" value="Lambda_DNA-bd_dom_sf"/>
</dbReference>
<sequence length="107" mass="11714">MSRGDWESLLDRLDDQQDRKAIAASERGLSERVTFTADETRRMVLDDVPALTILRERKGLTQAALATLAGISKTYLNEIEKGKKPGSVDAIRKLAVALGVSMDVLSV</sequence>
<dbReference type="Gene3D" id="1.10.260.40">
    <property type="entry name" value="lambda repressor-like DNA-binding domains"/>
    <property type="match status" value="1"/>
</dbReference>
<accession>A0ABX2P7P2</accession>
<dbReference type="RefSeq" id="WP_267311966.1">
    <property type="nucleotide sequence ID" value="NZ_JBHLUM010000007.1"/>
</dbReference>
<protein>
    <submittedName>
        <fullName evidence="3">Helix-turn-helix transcriptional regulator</fullName>
    </submittedName>
</protein>
<dbReference type="InterPro" id="IPR050807">
    <property type="entry name" value="TransReg_Diox_bact_type"/>
</dbReference>
<dbReference type="CDD" id="cd00093">
    <property type="entry name" value="HTH_XRE"/>
    <property type="match status" value="1"/>
</dbReference>
<gene>
    <name evidence="3" type="ORF">HW542_11840</name>
</gene>
<dbReference type="Pfam" id="PF01381">
    <property type="entry name" value="HTH_3"/>
    <property type="match status" value="1"/>
</dbReference>
<dbReference type="PANTHER" id="PTHR46797:SF1">
    <property type="entry name" value="METHYLPHOSPHONATE SYNTHASE"/>
    <property type="match status" value="1"/>
</dbReference>
<dbReference type="EMBL" id="JABXXV010000006">
    <property type="protein sequence ID" value="NVN47494.1"/>
    <property type="molecule type" value="Genomic_DNA"/>
</dbReference>
<evidence type="ECO:0000256" key="1">
    <source>
        <dbReference type="ARBA" id="ARBA00023125"/>
    </source>
</evidence>
<organism evidence="3 4">
    <name type="scientific">Asaia spathodeae</name>
    <dbReference type="NCBI Taxonomy" id="657016"/>
    <lineage>
        <taxon>Bacteria</taxon>
        <taxon>Pseudomonadati</taxon>
        <taxon>Pseudomonadota</taxon>
        <taxon>Alphaproteobacteria</taxon>
        <taxon>Acetobacterales</taxon>
        <taxon>Acetobacteraceae</taxon>
        <taxon>Asaia</taxon>
    </lineage>
</organism>
<name>A0ABX2P7P2_9PROT</name>
<dbReference type="SUPFAM" id="SSF47413">
    <property type="entry name" value="lambda repressor-like DNA-binding domains"/>
    <property type="match status" value="1"/>
</dbReference>
<feature type="domain" description="HTH cro/C1-type" evidence="2">
    <location>
        <begin position="51"/>
        <end position="105"/>
    </location>
</feature>
<keyword evidence="4" id="KW-1185">Reference proteome</keyword>
<dbReference type="PROSITE" id="PS50943">
    <property type="entry name" value="HTH_CROC1"/>
    <property type="match status" value="1"/>
</dbReference>
<proteinExistence type="predicted"/>
<dbReference type="PANTHER" id="PTHR46797">
    <property type="entry name" value="HTH-TYPE TRANSCRIPTIONAL REGULATOR"/>
    <property type="match status" value="1"/>
</dbReference>
<keyword evidence="1" id="KW-0238">DNA-binding</keyword>
<evidence type="ECO:0000259" key="2">
    <source>
        <dbReference type="PROSITE" id="PS50943"/>
    </source>
</evidence>
<dbReference type="Proteomes" id="UP001516351">
    <property type="component" value="Unassembled WGS sequence"/>
</dbReference>
<comment type="caution">
    <text evidence="3">The sequence shown here is derived from an EMBL/GenBank/DDBJ whole genome shotgun (WGS) entry which is preliminary data.</text>
</comment>
<dbReference type="InterPro" id="IPR001387">
    <property type="entry name" value="Cro/C1-type_HTH"/>
</dbReference>
<dbReference type="SMART" id="SM00530">
    <property type="entry name" value="HTH_XRE"/>
    <property type="match status" value="1"/>
</dbReference>